<dbReference type="SUPFAM" id="SSF110997">
    <property type="entry name" value="Sporulation related repeat"/>
    <property type="match status" value="1"/>
</dbReference>
<name>A0A840YUZ8_9SPHN</name>
<feature type="compositionally biased region" description="Basic and acidic residues" evidence="1">
    <location>
        <begin position="322"/>
        <end position="334"/>
    </location>
</feature>
<proteinExistence type="predicted"/>
<evidence type="ECO:0000313" key="3">
    <source>
        <dbReference type="EMBL" id="MBB5717369.1"/>
    </source>
</evidence>
<comment type="caution">
    <text evidence="3">The sequence shown here is derived from an EMBL/GenBank/DDBJ whole genome shotgun (WGS) entry which is preliminary data.</text>
</comment>
<feature type="domain" description="SPOR" evidence="2">
    <location>
        <begin position="342"/>
        <end position="423"/>
    </location>
</feature>
<dbReference type="InterPro" id="IPR036680">
    <property type="entry name" value="SPOR-like_sf"/>
</dbReference>
<dbReference type="Gene3D" id="1.25.40.10">
    <property type="entry name" value="Tetratricopeptide repeat domain"/>
    <property type="match status" value="1"/>
</dbReference>
<evidence type="ECO:0000256" key="1">
    <source>
        <dbReference type="SAM" id="MobiDB-lite"/>
    </source>
</evidence>
<dbReference type="EMBL" id="JACIJI010000001">
    <property type="protein sequence ID" value="MBB5717369.1"/>
    <property type="molecule type" value="Genomic_DNA"/>
</dbReference>
<dbReference type="SUPFAM" id="SSF48452">
    <property type="entry name" value="TPR-like"/>
    <property type="match status" value="1"/>
</dbReference>
<feature type="region of interest" description="Disordered" evidence="1">
    <location>
        <begin position="293"/>
        <end position="334"/>
    </location>
</feature>
<keyword evidence="4" id="KW-1185">Reference proteome</keyword>
<reference evidence="3 4" key="1">
    <citation type="submission" date="2020-08" db="EMBL/GenBank/DDBJ databases">
        <title>Genomic Encyclopedia of Type Strains, Phase IV (KMG-IV): sequencing the most valuable type-strain genomes for metagenomic binning, comparative biology and taxonomic classification.</title>
        <authorList>
            <person name="Goeker M."/>
        </authorList>
    </citation>
    <scope>NUCLEOTIDE SEQUENCE [LARGE SCALE GENOMIC DNA]</scope>
    <source>
        <strain evidence="3 4">DSM 27203</strain>
    </source>
</reference>
<sequence>MLLGVIASPVPAQEVVPPPTPHADKLAADMRVLAKNPDDVDALISAGTVSVRLGDPVVALQFFKRAEDADAKDPRVYGGKAAALVELERPGEALRLFAKADAMGLAPDAFAANRGLAYDLTGHSVLAQQAYRTALAQQPDAQTKRWLALSLGISGKQKEASALLDSQLRKQDKGAWRAQAFILAMNGDVKGAEHIARTILPNVGSELSPYFRRLRSMSAVRRAFAVHFGELSLSPAIRADARLAPPLPGQRIRGGRDDADVAVAARTQPPMTAAGPAGDTAESSLMVENVERARATEKAAATGQPERSDRVVPAKAPPPVSKKPEKSEKRTEVAKAAKKKVEAEPAREWVQVAGGANKATLPRAYDRLVAKAPKLFRGKQAWTTPLRFTNRLLVGPFSSKGAAQAFVNKLAGDGISAFAWTSARGQKIERLKP</sequence>
<dbReference type="Proteomes" id="UP000554342">
    <property type="component" value="Unassembled WGS sequence"/>
</dbReference>
<dbReference type="RefSeq" id="WP_246359645.1">
    <property type="nucleotide sequence ID" value="NZ_BAABIF010000004.1"/>
</dbReference>
<dbReference type="InterPro" id="IPR011990">
    <property type="entry name" value="TPR-like_helical_dom_sf"/>
</dbReference>
<organism evidence="3 4">
    <name type="scientific">Stakelama sediminis</name>
    <dbReference type="NCBI Taxonomy" id="463200"/>
    <lineage>
        <taxon>Bacteria</taxon>
        <taxon>Pseudomonadati</taxon>
        <taxon>Pseudomonadota</taxon>
        <taxon>Alphaproteobacteria</taxon>
        <taxon>Sphingomonadales</taxon>
        <taxon>Sphingomonadaceae</taxon>
        <taxon>Stakelama</taxon>
    </lineage>
</organism>
<dbReference type="GO" id="GO:0042834">
    <property type="term" value="F:peptidoglycan binding"/>
    <property type="evidence" value="ECO:0007669"/>
    <property type="project" value="InterPro"/>
</dbReference>
<evidence type="ECO:0000313" key="4">
    <source>
        <dbReference type="Proteomes" id="UP000554342"/>
    </source>
</evidence>
<dbReference type="PROSITE" id="PS51724">
    <property type="entry name" value="SPOR"/>
    <property type="match status" value="1"/>
</dbReference>
<dbReference type="Pfam" id="PF05036">
    <property type="entry name" value="SPOR"/>
    <property type="match status" value="1"/>
</dbReference>
<gene>
    <name evidence="3" type="ORF">FHR23_000276</name>
</gene>
<dbReference type="AlphaFoldDB" id="A0A840YUZ8"/>
<dbReference type="InterPro" id="IPR007730">
    <property type="entry name" value="SPOR-like_dom"/>
</dbReference>
<evidence type="ECO:0000259" key="2">
    <source>
        <dbReference type="PROSITE" id="PS51724"/>
    </source>
</evidence>
<accession>A0A840YUZ8</accession>
<protein>
    <submittedName>
        <fullName evidence="3">Tetratricopeptide (TPR) repeat protein</fullName>
    </submittedName>
</protein>